<gene>
    <name evidence="9" type="ORF">ACFSUE_04440</name>
</gene>
<keyword evidence="3" id="KW-1003">Cell membrane</keyword>
<evidence type="ECO:0000256" key="8">
    <source>
        <dbReference type="SAM" id="Phobius"/>
    </source>
</evidence>
<keyword evidence="7 8" id="KW-0472">Membrane</keyword>
<dbReference type="RefSeq" id="WP_253065121.1">
    <property type="nucleotide sequence ID" value="NZ_JAMXWM010000036.1"/>
</dbReference>
<evidence type="ECO:0000256" key="5">
    <source>
        <dbReference type="ARBA" id="ARBA00022989"/>
    </source>
</evidence>
<evidence type="ECO:0000256" key="2">
    <source>
        <dbReference type="ARBA" id="ARBA00022448"/>
    </source>
</evidence>
<dbReference type="PANTHER" id="PTHR32024">
    <property type="entry name" value="TRK SYSTEM POTASSIUM UPTAKE PROTEIN TRKG-RELATED"/>
    <property type="match status" value="1"/>
</dbReference>
<keyword evidence="6" id="KW-0406">Ion transport</keyword>
<evidence type="ECO:0000256" key="3">
    <source>
        <dbReference type="ARBA" id="ARBA00022475"/>
    </source>
</evidence>
<keyword evidence="5 8" id="KW-1133">Transmembrane helix</keyword>
<evidence type="ECO:0000256" key="4">
    <source>
        <dbReference type="ARBA" id="ARBA00022692"/>
    </source>
</evidence>
<evidence type="ECO:0000256" key="6">
    <source>
        <dbReference type="ARBA" id="ARBA00023065"/>
    </source>
</evidence>
<reference evidence="10" key="1">
    <citation type="journal article" date="2019" name="Int. J. Syst. Evol. Microbiol.">
        <title>The Global Catalogue of Microorganisms (GCM) 10K type strain sequencing project: providing services to taxonomists for standard genome sequencing and annotation.</title>
        <authorList>
            <consortium name="The Broad Institute Genomics Platform"/>
            <consortium name="The Broad Institute Genome Sequencing Center for Infectious Disease"/>
            <person name="Wu L."/>
            <person name="Ma J."/>
        </authorList>
    </citation>
    <scope>NUCLEOTIDE SEQUENCE [LARGE SCALE GENOMIC DNA]</scope>
    <source>
        <strain evidence="10">TISTR 2466</strain>
    </source>
</reference>
<evidence type="ECO:0000313" key="10">
    <source>
        <dbReference type="Proteomes" id="UP001597399"/>
    </source>
</evidence>
<evidence type="ECO:0000256" key="1">
    <source>
        <dbReference type="ARBA" id="ARBA00004651"/>
    </source>
</evidence>
<comment type="caution">
    <text evidence="9">The sequence shown here is derived from an EMBL/GenBank/DDBJ whole genome shotgun (WGS) entry which is preliminary data.</text>
</comment>
<protein>
    <submittedName>
        <fullName evidence="9">Potassium transporter TrkG</fullName>
    </submittedName>
</protein>
<organism evidence="9 10">
    <name type="scientific">Sporolactobacillus shoreicorticis</name>
    <dbReference type="NCBI Taxonomy" id="1923877"/>
    <lineage>
        <taxon>Bacteria</taxon>
        <taxon>Bacillati</taxon>
        <taxon>Bacillota</taxon>
        <taxon>Bacilli</taxon>
        <taxon>Bacillales</taxon>
        <taxon>Sporolactobacillaceae</taxon>
        <taxon>Sporolactobacillus</taxon>
    </lineage>
</organism>
<accession>A0ABW5RZV7</accession>
<keyword evidence="10" id="KW-1185">Reference proteome</keyword>
<sequence>MRWVVARALTIALTSLILVFVSVFALSITEQASLERILFEVVSAFGTVGLSMGMTVHLTVCGKLVIMCVMFLGEIGPLTIAFSF</sequence>
<dbReference type="InterPro" id="IPR003445">
    <property type="entry name" value="Cat_transpt"/>
</dbReference>
<feature type="transmembrane region" description="Helical" evidence="8">
    <location>
        <begin position="6"/>
        <end position="26"/>
    </location>
</feature>
<name>A0ABW5RZV7_9BACL</name>
<evidence type="ECO:0000256" key="7">
    <source>
        <dbReference type="ARBA" id="ARBA00023136"/>
    </source>
</evidence>
<dbReference type="PANTHER" id="PTHR32024:SF1">
    <property type="entry name" value="KTR SYSTEM POTASSIUM UPTAKE PROTEIN B"/>
    <property type="match status" value="1"/>
</dbReference>
<keyword evidence="2" id="KW-0813">Transport</keyword>
<dbReference type="Pfam" id="PF02386">
    <property type="entry name" value="TrkH"/>
    <property type="match status" value="1"/>
</dbReference>
<comment type="subcellular location">
    <subcellularLocation>
        <location evidence="1">Cell membrane</location>
        <topology evidence="1">Multi-pass membrane protein</topology>
    </subcellularLocation>
</comment>
<evidence type="ECO:0000313" key="9">
    <source>
        <dbReference type="EMBL" id="MFD2692881.1"/>
    </source>
</evidence>
<proteinExistence type="predicted"/>
<dbReference type="EMBL" id="JBHUMQ010000011">
    <property type="protein sequence ID" value="MFD2692881.1"/>
    <property type="molecule type" value="Genomic_DNA"/>
</dbReference>
<dbReference type="Proteomes" id="UP001597399">
    <property type="component" value="Unassembled WGS sequence"/>
</dbReference>
<feature type="transmembrane region" description="Helical" evidence="8">
    <location>
        <begin position="64"/>
        <end position="82"/>
    </location>
</feature>
<feature type="transmembrane region" description="Helical" evidence="8">
    <location>
        <begin position="38"/>
        <end position="58"/>
    </location>
</feature>
<keyword evidence="4 8" id="KW-0812">Transmembrane</keyword>